<accession>A0ABR1G3U1</accession>
<reference evidence="2 3" key="1">
    <citation type="submission" date="2024-03" db="EMBL/GenBank/DDBJ databases">
        <title>Aureococcus anophagefferens CCMP1851 and Kratosvirus quantuckense: Draft genome of a second virus-susceptible host strain in the model system.</title>
        <authorList>
            <person name="Chase E."/>
            <person name="Truchon A.R."/>
            <person name="Schepens W."/>
            <person name="Wilhelm S.W."/>
        </authorList>
    </citation>
    <scope>NUCLEOTIDE SEQUENCE [LARGE SCALE GENOMIC DNA]</scope>
    <source>
        <strain evidence="2 3">CCMP1851</strain>
    </source>
</reference>
<feature type="domain" description="Saccharopine dehydrogenase NADP binding" evidence="1">
    <location>
        <begin position="12"/>
        <end position="114"/>
    </location>
</feature>
<dbReference type="EMBL" id="JBBJCI010000128">
    <property type="protein sequence ID" value="KAK7247704.1"/>
    <property type="molecule type" value="Genomic_DNA"/>
</dbReference>
<dbReference type="Pfam" id="PF03435">
    <property type="entry name" value="Sacchrp_dh_NADP"/>
    <property type="match status" value="1"/>
</dbReference>
<dbReference type="Gene3D" id="3.40.50.720">
    <property type="entry name" value="NAD(P)-binding Rossmann-like Domain"/>
    <property type="match status" value="1"/>
</dbReference>
<dbReference type="SUPFAM" id="SSF51735">
    <property type="entry name" value="NAD(P)-binding Rossmann-fold domains"/>
    <property type="match status" value="1"/>
</dbReference>
<dbReference type="InterPro" id="IPR036291">
    <property type="entry name" value="NAD(P)-bd_dom_sf"/>
</dbReference>
<dbReference type="InterPro" id="IPR005097">
    <property type="entry name" value="Sacchrp_dh_NADP-bd"/>
</dbReference>
<dbReference type="PANTHER" id="PTHR43796:SF2">
    <property type="entry name" value="CARBOXYNORSPERMIDINE SYNTHASE"/>
    <property type="match status" value="1"/>
</dbReference>
<proteinExistence type="predicted"/>
<sequence>MLLAQALAKRAVVFGGTGRVGASTAAHLKRLVPELDVVVSARSDRGLRRASRRWPEVAAMDFVASDLGDGASLRAALRGCDLAVHCAGPFQGKVMPEVLDAALAEGVAYVDVCDETELCKLAKTEAWASRATEVPCVVSAGIWPGVSALMAKRGVARAADAGAAPRAVDYAFYTAGTGNAGPTIVSATFLLLVTPALCYEGGALVERDAWSDARDIPFRSLGGATRKCRLLDCPDAYTLGASVLGDFPDAPLSVSSRFSTEPELWNGLFGLSKRLVPDALLADRDAMQALALFSEPVVRAVDALVGSTNVMKVDVTDDRGVVRTLEHGHDDLETAVGLATAAFGKELLDGAVAPGIYWPSDLPPDVSDRICDVVREDAGTFLWEE</sequence>
<evidence type="ECO:0000259" key="1">
    <source>
        <dbReference type="Pfam" id="PF03435"/>
    </source>
</evidence>
<evidence type="ECO:0000313" key="3">
    <source>
        <dbReference type="Proteomes" id="UP001363151"/>
    </source>
</evidence>
<dbReference type="Proteomes" id="UP001363151">
    <property type="component" value="Unassembled WGS sequence"/>
</dbReference>
<name>A0ABR1G3U1_AURAN</name>
<dbReference type="PANTHER" id="PTHR43796">
    <property type="entry name" value="CARBOXYNORSPERMIDINE SYNTHASE"/>
    <property type="match status" value="1"/>
</dbReference>
<keyword evidence="3" id="KW-1185">Reference proteome</keyword>
<evidence type="ECO:0000313" key="2">
    <source>
        <dbReference type="EMBL" id="KAK7247704.1"/>
    </source>
</evidence>
<comment type="caution">
    <text evidence="2">The sequence shown here is derived from an EMBL/GenBank/DDBJ whole genome shotgun (WGS) entry which is preliminary data.</text>
</comment>
<gene>
    <name evidence="2" type="ORF">SO694_0008806</name>
</gene>
<protein>
    <submittedName>
        <fullName evidence="2">NADP binding saccharopine dehydrogenase</fullName>
    </submittedName>
</protein>
<organism evidence="2 3">
    <name type="scientific">Aureococcus anophagefferens</name>
    <name type="common">Harmful bloom alga</name>
    <dbReference type="NCBI Taxonomy" id="44056"/>
    <lineage>
        <taxon>Eukaryota</taxon>
        <taxon>Sar</taxon>
        <taxon>Stramenopiles</taxon>
        <taxon>Ochrophyta</taxon>
        <taxon>Pelagophyceae</taxon>
        <taxon>Pelagomonadales</taxon>
        <taxon>Pelagomonadaceae</taxon>
        <taxon>Aureococcus</taxon>
    </lineage>
</organism>